<evidence type="ECO:0000313" key="1">
    <source>
        <dbReference type="EMBL" id="EZF52152.1"/>
    </source>
</evidence>
<name>A0A022W1H7_TRIRU</name>
<dbReference type="HOGENOM" id="CLU_110829_0_0_1"/>
<sequence>MSFSRQLLSKEDYRCGGPHLVELPAITKVPSLRTLYTLNGRELHEPVMEILVKFNVDYNPYAGLYPVQRASDEDMKQEWYSTIFVSATKRSLDRSWYLTCKEIRKLLEEKNMAHFNVEIIDCRASPGGIQQNPILVDQPSLKYHEQSIDEYLFSIKEMDTYISPEVKERIWSGNPSVPTGKVRGYELNQQIINPTNALVDQGVRFFKEKNHHLGKV</sequence>
<organism evidence="1">
    <name type="scientific">Trichophyton rubrum CBS 288.86</name>
    <dbReference type="NCBI Taxonomy" id="1215330"/>
    <lineage>
        <taxon>Eukaryota</taxon>
        <taxon>Fungi</taxon>
        <taxon>Dikarya</taxon>
        <taxon>Ascomycota</taxon>
        <taxon>Pezizomycotina</taxon>
        <taxon>Eurotiomycetes</taxon>
        <taxon>Eurotiomycetidae</taxon>
        <taxon>Onygenales</taxon>
        <taxon>Arthrodermataceae</taxon>
        <taxon>Trichophyton</taxon>
    </lineage>
</organism>
<protein>
    <submittedName>
        <fullName evidence="1">Uncharacterized protein</fullName>
    </submittedName>
</protein>
<proteinExistence type="predicted"/>
<dbReference type="Proteomes" id="UP000023758">
    <property type="component" value="Unassembled WGS sequence"/>
</dbReference>
<gene>
    <name evidence="1" type="ORF">H103_04700</name>
</gene>
<accession>A0A022W1H7</accession>
<dbReference type="EMBL" id="KK207856">
    <property type="protein sequence ID" value="EZF52152.1"/>
    <property type="molecule type" value="Genomic_DNA"/>
</dbReference>
<reference evidence="1" key="1">
    <citation type="submission" date="2014-02" db="EMBL/GenBank/DDBJ databases">
        <title>The Genome Sequence of Trichophyton rubrum (morphotype fischeri) CBS 288.86.</title>
        <authorList>
            <consortium name="The Broad Institute Genomics Platform"/>
            <person name="Cuomo C.A."/>
            <person name="White T.C."/>
            <person name="Graser Y."/>
            <person name="Martinez-Rossi N."/>
            <person name="Heitman J."/>
            <person name="Young S.K."/>
            <person name="Zeng Q."/>
            <person name="Gargeya S."/>
            <person name="Abouelleil A."/>
            <person name="Alvarado L."/>
            <person name="Chapman S.B."/>
            <person name="Gainer-Dewar J."/>
            <person name="Goldberg J."/>
            <person name="Griggs A."/>
            <person name="Gujja S."/>
            <person name="Hansen M."/>
            <person name="Howarth C."/>
            <person name="Imamovic A."/>
            <person name="Larimer J."/>
            <person name="Martinez D."/>
            <person name="Murphy C."/>
            <person name="Pearson M.D."/>
            <person name="Persinoti G."/>
            <person name="Poon T."/>
            <person name="Priest M."/>
            <person name="Roberts A.D."/>
            <person name="Saif S."/>
            <person name="Shea T.D."/>
            <person name="Sykes S.N."/>
            <person name="Wortman J."/>
            <person name="Nusbaum C."/>
            <person name="Birren B."/>
        </authorList>
    </citation>
    <scope>NUCLEOTIDE SEQUENCE [LARGE SCALE GENOMIC DNA]</scope>
    <source>
        <strain evidence="1">CBS 288.86</strain>
    </source>
</reference>
<dbReference type="AlphaFoldDB" id="A0A022W1H7"/>